<evidence type="ECO:0000313" key="1">
    <source>
        <dbReference type="EMBL" id="HHF98719.1"/>
    </source>
</evidence>
<dbReference type="AlphaFoldDB" id="A0A7V5HZI2"/>
<accession>A0A7V5HZI2</accession>
<name>A0A7V5HZI2_UNCAE</name>
<keyword evidence="1" id="KW-0413">Isomerase</keyword>
<dbReference type="Proteomes" id="UP000886070">
    <property type="component" value="Unassembled WGS sequence"/>
</dbReference>
<proteinExistence type="predicted"/>
<organism evidence="1">
    <name type="scientific">Aerophobetes bacterium</name>
    <dbReference type="NCBI Taxonomy" id="2030807"/>
    <lineage>
        <taxon>Bacteria</taxon>
        <taxon>Candidatus Aerophobota</taxon>
    </lineage>
</organism>
<dbReference type="GO" id="GO:0016853">
    <property type="term" value="F:isomerase activity"/>
    <property type="evidence" value="ECO:0007669"/>
    <property type="project" value="UniProtKB-KW"/>
</dbReference>
<protein>
    <submittedName>
        <fullName evidence="1">Fucose isomerase</fullName>
    </submittedName>
</protein>
<gene>
    <name evidence="1" type="ORF">ENL39_04450</name>
</gene>
<sequence>MSLTFGLIVGNRGFFPDKLAISGREEVIKAIQEEGFSVVCPSPDVTRYGV</sequence>
<comment type="caution">
    <text evidence="1">The sequence shown here is derived from an EMBL/GenBank/DDBJ whole genome shotgun (WGS) entry which is preliminary data.</text>
</comment>
<feature type="non-terminal residue" evidence="1">
    <location>
        <position position="50"/>
    </location>
</feature>
<reference evidence="1" key="1">
    <citation type="journal article" date="2020" name="mSystems">
        <title>Genome- and Community-Level Interaction Insights into Carbon Utilization and Element Cycling Functions of Hydrothermarchaeota in Hydrothermal Sediment.</title>
        <authorList>
            <person name="Zhou Z."/>
            <person name="Liu Y."/>
            <person name="Xu W."/>
            <person name="Pan J."/>
            <person name="Luo Z.H."/>
            <person name="Li M."/>
        </authorList>
    </citation>
    <scope>NUCLEOTIDE SEQUENCE [LARGE SCALE GENOMIC DNA]</scope>
    <source>
        <strain evidence="1">HyVt-92</strain>
    </source>
</reference>
<dbReference type="EMBL" id="DRTT01000124">
    <property type="protein sequence ID" value="HHF98719.1"/>
    <property type="molecule type" value="Genomic_DNA"/>
</dbReference>